<dbReference type="GeneTree" id="ENSGT00940000157243"/>
<dbReference type="InterPro" id="IPR044456">
    <property type="entry name" value="ADAR1_DSRM_1"/>
</dbReference>
<dbReference type="GO" id="GO:0031047">
    <property type="term" value="P:regulatory ncRNA-mediated gene silencing"/>
    <property type="evidence" value="ECO:0007669"/>
    <property type="project" value="UniProtKB-KW"/>
</dbReference>
<feature type="region of interest" description="Disordered" evidence="7">
    <location>
        <begin position="196"/>
        <end position="218"/>
    </location>
</feature>
<dbReference type="InterPro" id="IPR036390">
    <property type="entry name" value="WH_DNA-bd_sf"/>
</dbReference>
<proteinExistence type="predicted"/>
<gene>
    <name evidence="11" type="primary">ADAR</name>
</gene>
<evidence type="ECO:0000259" key="10">
    <source>
        <dbReference type="PROSITE" id="PS50141"/>
    </source>
</evidence>
<dbReference type="GO" id="GO:0003725">
    <property type="term" value="F:double-stranded RNA binding"/>
    <property type="evidence" value="ECO:0007669"/>
    <property type="project" value="TreeGrafter"/>
</dbReference>
<dbReference type="SMART" id="SM00358">
    <property type="entry name" value="DSRM"/>
    <property type="match status" value="3"/>
</dbReference>
<dbReference type="Pfam" id="PF02295">
    <property type="entry name" value="z-alpha"/>
    <property type="match status" value="2"/>
</dbReference>
<keyword evidence="3" id="KW-0677">Repeat</keyword>
<name>A0A7M4F784_CROPO</name>
<dbReference type="Gene3D" id="1.10.10.10">
    <property type="entry name" value="Winged helix-like DNA-binding domain superfamily/Winged helix DNA-binding domain"/>
    <property type="match status" value="2"/>
</dbReference>
<evidence type="ECO:0000256" key="7">
    <source>
        <dbReference type="SAM" id="MobiDB-lite"/>
    </source>
</evidence>
<dbReference type="GO" id="GO:0005737">
    <property type="term" value="C:cytoplasm"/>
    <property type="evidence" value="ECO:0007669"/>
    <property type="project" value="UniProtKB-SubCell"/>
</dbReference>
<keyword evidence="4 6" id="KW-0694">RNA-binding</keyword>
<evidence type="ECO:0000256" key="6">
    <source>
        <dbReference type="PROSITE-ProRule" id="PRU00266"/>
    </source>
</evidence>
<dbReference type="GO" id="GO:0008251">
    <property type="term" value="F:tRNA-specific adenosine deaminase activity"/>
    <property type="evidence" value="ECO:0007669"/>
    <property type="project" value="TreeGrafter"/>
</dbReference>
<evidence type="ECO:0000256" key="5">
    <source>
        <dbReference type="ARBA" id="ARBA00023158"/>
    </source>
</evidence>
<feature type="domain" description="Z-binding" evidence="9">
    <location>
        <begin position="110"/>
        <end position="176"/>
    </location>
</feature>
<evidence type="ECO:0000256" key="2">
    <source>
        <dbReference type="ARBA" id="ARBA00022490"/>
    </source>
</evidence>
<dbReference type="GO" id="GO:0005730">
    <property type="term" value="C:nucleolus"/>
    <property type="evidence" value="ECO:0007669"/>
    <property type="project" value="TreeGrafter"/>
</dbReference>
<feature type="domain" description="A to I editase" evidence="10">
    <location>
        <begin position="793"/>
        <end position="1070"/>
    </location>
</feature>
<feature type="compositionally biased region" description="Polar residues" evidence="7">
    <location>
        <begin position="618"/>
        <end position="631"/>
    </location>
</feature>
<dbReference type="AlphaFoldDB" id="A0A7M4F784"/>
<dbReference type="SUPFAM" id="SSF46785">
    <property type="entry name" value="Winged helix' DNA-binding domain"/>
    <property type="match status" value="2"/>
</dbReference>
<feature type="region of interest" description="Disordered" evidence="7">
    <location>
        <begin position="350"/>
        <end position="377"/>
    </location>
</feature>
<dbReference type="Ensembl" id="ENSCPRT00005023067.1">
    <property type="protein sequence ID" value="ENSCPRP00005019734.1"/>
    <property type="gene ID" value="ENSCPRG00005013761.1"/>
</dbReference>
<dbReference type="Pfam" id="PF00035">
    <property type="entry name" value="dsrm"/>
    <property type="match status" value="3"/>
</dbReference>
<dbReference type="Proteomes" id="UP000594220">
    <property type="component" value="Unplaced"/>
</dbReference>
<dbReference type="InterPro" id="IPR042371">
    <property type="entry name" value="Z_dom"/>
</dbReference>
<dbReference type="PANTHER" id="PTHR10910:SF107">
    <property type="entry name" value="DOUBLE-STRANDED RNA-SPECIFIC ADENOSINE DEAMINASE"/>
    <property type="match status" value="1"/>
</dbReference>
<evidence type="ECO:0000313" key="12">
    <source>
        <dbReference type="Proteomes" id="UP000594220"/>
    </source>
</evidence>
<reference evidence="11" key="1">
    <citation type="submission" date="2025-08" db="UniProtKB">
        <authorList>
            <consortium name="Ensembl"/>
        </authorList>
    </citation>
    <scope>IDENTIFICATION</scope>
</reference>
<evidence type="ECO:0000256" key="3">
    <source>
        <dbReference type="ARBA" id="ARBA00022737"/>
    </source>
</evidence>
<dbReference type="Pfam" id="PF02137">
    <property type="entry name" value="A_deamin"/>
    <property type="match status" value="1"/>
</dbReference>
<dbReference type="InterPro" id="IPR036388">
    <property type="entry name" value="WH-like_DNA-bd_sf"/>
</dbReference>
<evidence type="ECO:0000256" key="4">
    <source>
        <dbReference type="ARBA" id="ARBA00022884"/>
    </source>
</evidence>
<evidence type="ECO:0000259" key="9">
    <source>
        <dbReference type="PROSITE" id="PS50139"/>
    </source>
</evidence>
<comment type="subcellular location">
    <subcellularLocation>
        <location evidence="1">Cytoplasm</location>
    </subcellularLocation>
</comment>
<feature type="region of interest" description="Disordered" evidence="7">
    <location>
        <begin position="615"/>
        <end position="638"/>
    </location>
</feature>
<accession>A0A7M4F784</accession>
<dbReference type="SMART" id="SM00550">
    <property type="entry name" value="Zalpha"/>
    <property type="match status" value="2"/>
</dbReference>
<dbReference type="PROSITE" id="PS50141">
    <property type="entry name" value="A_DEAMIN_EDITASE"/>
    <property type="match status" value="1"/>
</dbReference>
<dbReference type="PROSITE" id="PS50137">
    <property type="entry name" value="DS_RBD"/>
    <property type="match status" value="3"/>
</dbReference>
<sequence length="1075" mass="118499">MLIRMDVCKGSNLSRFQLQQIQFLKGQLPEAPLYPCQEQRSQVEQRFRGPQAAAPVPRGRGHNNWGTAGGPRSLYSSWHEHSGPVCYPSRRHTYPKPSRELDPLSVSFQGMCVQDLEQEVLTVLGQLKEGTSCTVHDLSRKLHRHKKDLNRTLYKLLEQGRLYKGEETPPLWRIADRPGPSRTVSRGNVAVRRTLLRDPSLESKEEKGSAGCSEDSADSPIMAETKEKICNYLFTVPQSTPLNIAKNIGLGKAKDVNASLNDLEKRGDVRKENANPPRWSLTPKKRERMQNKMKASEVLEAAPPVPQPELAAACEVPDPQKSVVALPAVLAATCEGPDLQENVVAPPAVQTKRENVKNGQQVAEPMEESKAKAPDLGLSGKKAKYQRVMNYDNSENGSYAAQFDAAFQCTPFEKLVACQEKNPVSGLIEYTQYTYQRCEFALLEQSGPSHEPRFKFQVVINGRRFPAAEAGSKKLAKQEAAANAMKVLLHEAENKEDVGGGNEMLPPDSSEAELPPPPELESPSAAVQLNLLPGKNPISVLMEYGQKSGSVIEFQLLSQEGPPHDPKFKYCVKMGDQVFPAVVGNSKKGTKQMAAEVAVKILSGESVPHLIPEKPSVEPQSNQFSNASGIQHPTPDESKAAKAKGIGELIKYLNANPISGLLEYARSNGFAAEFKMIDQSGPPHDPKFIYQAKVGGRWFPAVTAHSKKQGKQEAADAALRVLIGETEKAERTEGLNTTELPMSGSTLHDQIAMLSHQRFNALTARIQHSLLGRKILAAIIMRRGGEDLGVVVSIGTGNRCVKGEELSLKGETVNDCHAEIISRRGFVRFLYSELMKYNPSYPSSTEQSIFEPAGDNRLKIKDNITFHLYVSTAPCGDGALFDKSCSDQASTVGKSQHQPLFENPKQGKLRTKVENGYLYSQGHLTRAICCRLTRDGSTLEAGLPAPYHVEHPEVGRVSVYDSARQTGKTKESSVNWCLADHSEVEVLDGTKGKVDGPKLEVSRVSKRRMFNLFQQLCAMRSRQDLQAFTLYSDAKEAASAYQGAKQRFFQALEEMGYGSWIRKPKEEDSFSLSEA</sequence>
<feature type="region of interest" description="Disordered" evidence="7">
    <location>
        <begin position="493"/>
        <end position="523"/>
    </location>
</feature>
<organism evidence="11 12">
    <name type="scientific">Crocodylus porosus</name>
    <name type="common">Saltwater crocodile</name>
    <name type="synonym">Estuarine crocodile</name>
    <dbReference type="NCBI Taxonomy" id="8502"/>
    <lineage>
        <taxon>Eukaryota</taxon>
        <taxon>Metazoa</taxon>
        <taxon>Chordata</taxon>
        <taxon>Craniata</taxon>
        <taxon>Vertebrata</taxon>
        <taxon>Euteleostomi</taxon>
        <taxon>Archelosauria</taxon>
        <taxon>Archosauria</taxon>
        <taxon>Crocodylia</taxon>
        <taxon>Longirostres</taxon>
        <taxon>Crocodylidae</taxon>
        <taxon>Crocodylus</taxon>
    </lineage>
</organism>
<protein>
    <submittedName>
        <fullName evidence="11">Adenosine deaminase RNA specific</fullName>
    </submittedName>
</protein>
<feature type="compositionally biased region" description="Basic and acidic residues" evidence="7">
    <location>
        <begin position="196"/>
        <end position="208"/>
    </location>
</feature>
<keyword evidence="2" id="KW-0963">Cytoplasm</keyword>
<dbReference type="InterPro" id="IPR014720">
    <property type="entry name" value="dsRBD_dom"/>
</dbReference>
<dbReference type="FunFam" id="3.30.160.20:FF:000005">
    <property type="entry name" value="Putative double-stranded RNA-specific adenosine deaminase"/>
    <property type="match status" value="3"/>
</dbReference>
<dbReference type="InterPro" id="IPR044457">
    <property type="entry name" value="ADAR1_DSRM_3"/>
</dbReference>
<dbReference type="PROSITE" id="PS50139">
    <property type="entry name" value="Z_BINDING"/>
    <property type="match status" value="2"/>
</dbReference>
<feature type="domain" description="DRBM" evidence="8">
    <location>
        <begin position="536"/>
        <end position="604"/>
    </location>
</feature>
<dbReference type="Gene3D" id="3.30.160.20">
    <property type="match status" value="3"/>
</dbReference>
<dbReference type="GO" id="GO:0003726">
    <property type="term" value="F:double-stranded RNA adenosine deaminase activity"/>
    <property type="evidence" value="ECO:0007669"/>
    <property type="project" value="InterPro"/>
</dbReference>
<dbReference type="SUPFAM" id="SSF54768">
    <property type="entry name" value="dsRNA-binding domain-like"/>
    <property type="match status" value="3"/>
</dbReference>
<dbReference type="PANTHER" id="PTHR10910">
    <property type="entry name" value="EUKARYOTE SPECIFIC DSRNA BINDING PROTEIN"/>
    <property type="match status" value="1"/>
</dbReference>
<dbReference type="GO" id="GO:0006396">
    <property type="term" value="P:RNA processing"/>
    <property type="evidence" value="ECO:0007669"/>
    <property type="project" value="InterPro"/>
</dbReference>
<feature type="region of interest" description="Disordered" evidence="7">
    <location>
        <begin position="49"/>
        <end position="68"/>
    </location>
</feature>
<evidence type="ECO:0000256" key="1">
    <source>
        <dbReference type="ARBA" id="ARBA00004496"/>
    </source>
</evidence>
<feature type="domain" description="DRBM" evidence="8">
    <location>
        <begin position="656"/>
        <end position="724"/>
    </location>
</feature>
<dbReference type="SMART" id="SM00552">
    <property type="entry name" value="ADEAMc"/>
    <property type="match status" value="1"/>
</dbReference>
<dbReference type="CDD" id="cd19913">
    <property type="entry name" value="DSRM_DRADA_rpt1"/>
    <property type="match status" value="1"/>
</dbReference>
<evidence type="ECO:0000313" key="11">
    <source>
        <dbReference type="Ensembl" id="ENSCPRP00005019734.1"/>
    </source>
</evidence>
<dbReference type="InterPro" id="IPR002466">
    <property type="entry name" value="A_deamin"/>
</dbReference>
<keyword evidence="12" id="KW-1185">Reference proteome</keyword>
<dbReference type="GO" id="GO:0006382">
    <property type="term" value="P:adenosine to inosine editing"/>
    <property type="evidence" value="ECO:0007669"/>
    <property type="project" value="TreeGrafter"/>
</dbReference>
<keyword evidence="5" id="KW-0943">RNA-mediated gene silencing</keyword>
<dbReference type="CDD" id="cd19915">
    <property type="entry name" value="DSRM_DRADA_rpt3"/>
    <property type="match status" value="1"/>
</dbReference>
<feature type="domain" description="DRBM" evidence="8">
    <location>
        <begin position="422"/>
        <end position="490"/>
    </location>
</feature>
<evidence type="ECO:0000259" key="8">
    <source>
        <dbReference type="PROSITE" id="PS50137"/>
    </source>
</evidence>
<feature type="domain" description="Z-binding" evidence="9">
    <location>
        <begin position="219"/>
        <end position="283"/>
    </location>
</feature>
<reference evidence="11" key="2">
    <citation type="submission" date="2025-09" db="UniProtKB">
        <authorList>
            <consortium name="Ensembl"/>
        </authorList>
    </citation>
    <scope>IDENTIFICATION</scope>
</reference>